<evidence type="ECO:0000256" key="8">
    <source>
        <dbReference type="SAM" id="Phobius"/>
    </source>
</evidence>
<evidence type="ECO:0000256" key="6">
    <source>
        <dbReference type="ARBA" id="ARBA00023004"/>
    </source>
</evidence>
<keyword evidence="3" id="KW-0560">Oxidoreductase</keyword>
<name>A0A1B6C2W3_9HEMI</name>
<organism evidence="9">
    <name type="scientific">Clastoptera arizonana</name>
    <name type="common">Arizona spittle bug</name>
    <dbReference type="NCBI Taxonomy" id="38151"/>
    <lineage>
        <taxon>Eukaryota</taxon>
        <taxon>Metazoa</taxon>
        <taxon>Ecdysozoa</taxon>
        <taxon>Arthropoda</taxon>
        <taxon>Hexapoda</taxon>
        <taxon>Insecta</taxon>
        <taxon>Pterygota</taxon>
        <taxon>Neoptera</taxon>
        <taxon>Paraneoptera</taxon>
        <taxon>Hemiptera</taxon>
        <taxon>Auchenorrhyncha</taxon>
        <taxon>Cercopoidea</taxon>
        <taxon>Clastopteridae</taxon>
        <taxon>Clastoptera</taxon>
    </lineage>
</organism>
<reference evidence="9" key="1">
    <citation type="submission" date="2015-12" db="EMBL/GenBank/DDBJ databases">
        <title>De novo transcriptome assembly of four potential Pierce s Disease insect vectors from Arizona vineyards.</title>
        <authorList>
            <person name="Tassone E.E."/>
        </authorList>
    </citation>
    <scope>NUCLEOTIDE SEQUENCE</scope>
</reference>
<dbReference type="GO" id="GO:0004601">
    <property type="term" value="F:peroxidase activity"/>
    <property type="evidence" value="ECO:0007669"/>
    <property type="project" value="UniProtKB-KW"/>
</dbReference>
<evidence type="ECO:0000256" key="2">
    <source>
        <dbReference type="ARBA" id="ARBA00022525"/>
    </source>
</evidence>
<dbReference type="PRINTS" id="PR00457">
    <property type="entry name" value="ANPEROXIDASE"/>
</dbReference>
<evidence type="ECO:0000256" key="3">
    <source>
        <dbReference type="ARBA" id="ARBA00022559"/>
    </source>
</evidence>
<dbReference type="SUPFAM" id="SSF48113">
    <property type="entry name" value="Heme-dependent peroxidases"/>
    <property type="match status" value="1"/>
</dbReference>
<keyword evidence="8" id="KW-1133">Transmembrane helix</keyword>
<dbReference type="PROSITE" id="PS50292">
    <property type="entry name" value="PEROXIDASE_3"/>
    <property type="match status" value="1"/>
</dbReference>
<evidence type="ECO:0000313" key="9">
    <source>
        <dbReference type="EMBL" id="JAS07851.1"/>
    </source>
</evidence>
<dbReference type="GO" id="GO:0005576">
    <property type="term" value="C:extracellular region"/>
    <property type="evidence" value="ECO:0007669"/>
    <property type="project" value="UniProtKB-SubCell"/>
</dbReference>
<dbReference type="GO" id="GO:0046872">
    <property type="term" value="F:metal ion binding"/>
    <property type="evidence" value="ECO:0007669"/>
    <property type="project" value="UniProtKB-KW"/>
</dbReference>
<dbReference type="PANTHER" id="PTHR11475:SF141">
    <property type="entry name" value="CARDINAL"/>
    <property type="match status" value="1"/>
</dbReference>
<protein>
    <recommendedName>
        <fullName evidence="10">Chorion peroxidase</fullName>
    </recommendedName>
</protein>
<keyword evidence="5" id="KW-0732">Signal</keyword>
<evidence type="ECO:0000256" key="5">
    <source>
        <dbReference type="ARBA" id="ARBA00022729"/>
    </source>
</evidence>
<keyword evidence="6 7" id="KW-0408">Iron</keyword>
<accession>A0A1B6C2W3</accession>
<dbReference type="AlphaFoldDB" id="A0A1B6C2W3"/>
<dbReference type="Pfam" id="PF03098">
    <property type="entry name" value="An_peroxidase"/>
    <property type="match status" value="1"/>
</dbReference>
<evidence type="ECO:0000256" key="7">
    <source>
        <dbReference type="PIRSR" id="PIRSR619791-2"/>
    </source>
</evidence>
<keyword evidence="4 7" id="KW-0349">Heme</keyword>
<dbReference type="InterPro" id="IPR010255">
    <property type="entry name" value="Haem_peroxidase_sf"/>
</dbReference>
<evidence type="ECO:0000256" key="1">
    <source>
        <dbReference type="ARBA" id="ARBA00004613"/>
    </source>
</evidence>
<keyword evidence="8" id="KW-0812">Transmembrane</keyword>
<dbReference type="PANTHER" id="PTHR11475">
    <property type="entry name" value="OXIDASE/PEROXIDASE"/>
    <property type="match status" value="1"/>
</dbReference>
<dbReference type="GO" id="GO:0006979">
    <property type="term" value="P:response to oxidative stress"/>
    <property type="evidence" value="ECO:0007669"/>
    <property type="project" value="InterPro"/>
</dbReference>
<keyword evidence="3" id="KW-0575">Peroxidase</keyword>
<keyword evidence="2" id="KW-0964">Secreted</keyword>
<sequence>MVNERTPLRKGVSPPPYVFMTNPNRVYRKQVKQFQCCICSAILLTFISALIISITYSVDNDILDNPPESPVDNTSVVTLLSQSFPLTDTKTPSWNMATVEVEDLKSALAEGKASLEAKDKLEALNKGIPKSSPSYRHQQSVKTLPRATYLARSAYVLDVATKAVVKKQISPEKKTKTVGRGPMLNSEWLPKEECGMGPLPACSPSAYRTVDGSCNNLYKPNEWGVGMRPFRRQLPADYADGVSSPKVASDGSSLPAARDVSTTVHRPAYRDDPKFTVMLAVWGQFLDHDITATALTTGAGGKTLSCCDPATKHPECYPVELSKNDTYYEKYGVTCMEFIRSAPAPTCALGPREQMNQVSSFIDGSVVYGNTVQLSRTLRTFQGGKLKMSLSPDGRELLPISTDPNDGCNREEENAKGRYCFIAGDLRANENLHLTSLHLLMARQHNILAQKLDDLNPDWSDEQIYQETRKIVSAQMQHISYNEFLPVILGPEMMENLEMNPKQSGYYTGYNASVDPTISNSFATSSFRFAHTLLPGLMKVLSSDTSSEEFVELHKMLFNPYSLYSPGYLDMALRGAINTKVTQRLFESSVEKPAAPKYGLDLVSLNVQRGRDHGLPSYPEWREFCGLSKPETFDDLEGVVDQGSLDKMKSIYKSVNDVDMYTGALSEIPIEGGMLGATVTCLISDQFKRLKDGDSYWSVK</sequence>
<dbReference type="InterPro" id="IPR037120">
    <property type="entry name" value="Haem_peroxidase_sf_animal"/>
</dbReference>
<feature type="transmembrane region" description="Helical" evidence="8">
    <location>
        <begin position="34"/>
        <end position="56"/>
    </location>
</feature>
<dbReference type="EMBL" id="GEDC01029447">
    <property type="protein sequence ID" value="JAS07851.1"/>
    <property type="molecule type" value="Transcribed_RNA"/>
</dbReference>
<evidence type="ECO:0008006" key="10">
    <source>
        <dbReference type="Google" id="ProtNLM"/>
    </source>
</evidence>
<dbReference type="Gene3D" id="1.10.640.10">
    <property type="entry name" value="Haem peroxidase domain superfamily, animal type"/>
    <property type="match status" value="1"/>
</dbReference>
<gene>
    <name evidence="9" type="ORF">g.16875</name>
</gene>
<dbReference type="GO" id="GO:0020037">
    <property type="term" value="F:heme binding"/>
    <property type="evidence" value="ECO:0007669"/>
    <property type="project" value="InterPro"/>
</dbReference>
<dbReference type="CDD" id="cd09823">
    <property type="entry name" value="peroxinectin_like"/>
    <property type="match status" value="1"/>
</dbReference>
<dbReference type="FunFam" id="1.10.640.10:FF:000003">
    <property type="entry name" value="chorion peroxidase"/>
    <property type="match status" value="1"/>
</dbReference>
<keyword evidence="8" id="KW-0472">Membrane</keyword>
<proteinExistence type="predicted"/>
<comment type="subcellular location">
    <subcellularLocation>
        <location evidence="1">Secreted</location>
    </subcellularLocation>
</comment>
<feature type="binding site" description="axial binding residue" evidence="7">
    <location>
        <position position="531"/>
    </location>
    <ligand>
        <name>heme b</name>
        <dbReference type="ChEBI" id="CHEBI:60344"/>
    </ligand>
    <ligandPart>
        <name>Fe</name>
        <dbReference type="ChEBI" id="CHEBI:18248"/>
    </ligandPart>
</feature>
<evidence type="ECO:0000256" key="4">
    <source>
        <dbReference type="ARBA" id="ARBA00022617"/>
    </source>
</evidence>
<dbReference type="GO" id="GO:0022412">
    <property type="term" value="P:cellular process involved in reproduction in multicellular organism"/>
    <property type="evidence" value="ECO:0007669"/>
    <property type="project" value="UniProtKB-ARBA"/>
</dbReference>
<dbReference type="InterPro" id="IPR019791">
    <property type="entry name" value="Haem_peroxidase_animal"/>
</dbReference>
<keyword evidence="7" id="KW-0479">Metal-binding</keyword>